<sequence length="57" mass="6539">MIHSDSCKSKDATPTVAKRVLHRELKHAFRHRTILPVRSRALRATPPKEAVPRSDLR</sequence>
<gene>
    <name evidence="1" type="ORF">DPMN_082280</name>
</gene>
<dbReference type="Proteomes" id="UP000828390">
    <property type="component" value="Unassembled WGS sequence"/>
</dbReference>
<protein>
    <submittedName>
        <fullName evidence="1">Uncharacterized protein</fullName>
    </submittedName>
</protein>
<proteinExistence type="predicted"/>
<keyword evidence="2" id="KW-1185">Reference proteome</keyword>
<reference evidence="1" key="2">
    <citation type="submission" date="2020-11" db="EMBL/GenBank/DDBJ databases">
        <authorList>
            <person name="McCartney M.A."/>
            <person name="Auch B."/>
            <person name="Kono T."/>
            <person name="Mallez S."/>
            <person name="Becker A."/>
            <person name="Gohl D.M."/>
            <person name="Silverstein K.A.T."/>
            <person name="Koren S."/>
            <person name="Bechman K.B."/>
            <person name="Herman A."/>
            <person name="Abrahante J.E."/>
            <person name="Garbe J."/>
        </authorList>
    </citation>
    <scope>NUCLEOTIDE SEQUENCE</scope>
    <source>
        <strain evidence="1">Duluth1</strain>
        <tissue evidence="1">Whole animal</tissue>
    </source>
</reference>
<reference evidence="1" key="1">
    <citation type="journal article" date="2019" name="bioRxiv">
        <title>The Genome of the Zebra Mussel, Dreissena polymorpha: A Resource for Invasive Species Research.</title>
        <authorList>
            <person name="McCartney M.A."/>
            <person name="Auch B."/>
            <person name="Kono T."/>
            <person name="Mallez S."/>
            <person name="Zhang Y."/>
            <person name="Obille A."/>
            <person name="Becker A."/>
            <person name="Abrahante J.E."/>
            <person name="Garbe J."/>
            <person name="Badalamenti J.P."/>
            <person name="Herman A."/>
            <person name="Mangelson H."/>
            <person name="Liachko I."/>
            <person name="Sullivan S."/>
            <person name="Sone E.D."/>
            <person name="Koren S."/>
            <person name="Silverstein K.A.T."/>
            <person name="Beckman K.B."/>
            <person name="Gohl D.M."/>
        </authorList>
    </citation>
    <scope>NUCLEOTIDE SEQUENCE</scope>
    <source>
        <strain evidence="1">Duluth1</strain>
        <tissue evidence="1">Whole animal</tissue>
    </source>
</reference>
<evidence type="ECO:0000313" key="1">
    <source>
        <dbReference type="EMBL" id="KAH3694839.1"/>
    </source>
</evidence>
<dbReference type="EMBL" id="JAIWYP010000016">
    <property type="protein sequence ID" value="KAH3694839.1"/>
    <property type="molecule type" value="Genomic_DNA"/>
</dbReference>
<organism evidence="1 2">
    <name type="scientific">Dreissena polymorpha</name>
    <name type="common">Zebra mussel</name>
    <name type="synonym">Mytilus polymorpha</name>
    <dbReference type="NCBI Taxonomy" id="45954"/>
    <lineage>
        <taxon>Eukaryota</taxon>
        <taxon>Metazoa</taxon>
        <taxon>Spiralia</taxon>
        <taxon>Lophotrochozoa</taxon>
        <taxon>Mollusca</taxon>
        <taxon>Bivalvia</taxon>
        <taxon>Autobranchia</taxon>
        <taxon>Heteroconchia</taxon>
        <taxon>Euheterodonta</taxon>
        <taxon>Imparidentia</taxon>
        <taxon>Neoheterodontei</taxon>
        <taxon>Myida</taxon>
        <taxon>Dreissenoidea</taxon>
        <taxon>Dreissenidae</taxon>
        <taxon>Dreissena</taxon>
    </lineage>
</organism>
<name>A0A9D4BHB2_DREPO</name>
<evidence type="ECO:0000313" key="2">
    <source>
        <dbReference type="Proteomes" id="UP000828390"/>
    </source>
</evidence>
<accession>A0A9D4BHB2</accession>
<comment type="caution">
    <text evidence="1">The sequence shown here is derived from an EMBL/GenBank/DDBJ whole genome shotgun (WGS) entry which is preliminary data.</text>
</comment>
<dbReference type="AlphaFoldDB" id="A0A9D4BHB2"/>